<dbReference type="EMBL" id="JAHRIN010035432">
    <property type="protein sequence ID" value="MEQ2204056.1"/>
    <property type="molecule type" value="Genomic_DNA"/>
</dbReference>
<keyword evidence="3" id="KW-1185">Reference proteome</keyword>
<evidence type="ECO:0000313" key="3">
    <source>
        <dbReference type="Proteomes" id="UP001434883"/>
    </source>
</evidence>
<proteinExistence type="predicted"/>
<name>A0ABV0R7P3_9TELE</name>
<gene>
    <name evidence="2" type="ORF">XENOCAPTIV_007282</name>
</gene>
<sequence length="135" mass="14769">MVIDSVVDDSEDEVTASPCSSKGLPQLLDAVKNVPRSVNKSSSSRRGDSKDLVSERTPESSLAEDEEELLSPLLSEWKLADDKELGVMSWKERLLLQFEDVGMNTAGTSDPGENVLLDLLRFVEGTYLQPTASLL</sequence>
<dbReference type="Proteomes" id="UP001434883">
    <property type="component" value="Unassembled WGS sequence"/>
</dbReference>
<feature type="compositionally biased region" description="Acidic residues" evidence="1">
    <location>
        <begin position="1"/>
        <end position="14"/>
    </location>
</feature>
<feature type="compositionally biased region" description="Low complexity" evidence="1">
    <location>
        <begin position="31"/>
        <end position="44"/>
    </location>
</feature>
<feature type="region of interest" description="Disordered" evidence="1">
    <location>
        <begin position="1"/>
        <end position="67"/>
    </location>
</feature>
<evidence type="ECO:0000256" key="1">
    <source>
        <dbReference type="SAM" id="MobiDB-lite"/>
    </source>
</evidence>
<evidence type="ECO:0000313" key="2">
    <source>
        <dbReference type="EMBL" id="MEQ2204056.1"/>
    </source>
</evidence>
<reference evidence="2 3" key="1">
    <citation type="submission" date="2021-06" db="EMBL/GenBank/DDBJ databases">
        <authorList>
            <person name="Palmer J.M."/>
        </authorList>
    </citation>
    <scope>NUCLEOTIDE SEQUENCE [LARGE SCALE GENOMIC DNA]</scope>
    <source>
        <strain evidence="2 3">XC_2019</strain>
        <tissue evidence="2">Muscle</tissue>
    </source>
</reference>
<organism evidence="2 3">
    <name type="scientific">Xenoophorus captivus</name>
    <dbReference type="NCBI Taxonomy" id="1517983"/>
    <lineage>
        <taxon>Eukaryota</taxon>
        <taxon>Metazoa</taxon>
        <taxon>Chordata</taxon>
        <taxon>Craniata</taxon>
        <taxon>Vertebrata</taxon>
        <taxon>Euteleostomi</taxon>
        <taxon>Actinopterygii</taxon>
        <taxon>Neopterygii</taxon>
        <taxon>Teleostei</taxon>
        <taxon>Neoteleostei</taxon>
        <taxon>Acanthomorphata</taxon>
        <taxon>Ovalentaria</taxon>
        <taxon>Atherinomorphae</taxon>
        <taxon>Cyprinodontiformes</taxon>
        <taxon>Goodeidae</taxon>
        <taxon>Xenoophorus</taxon>
    </lineage>
</organism>
<feature type="compositionally biased region" description="Basic and acidic residues" evidence="1">
    <location>
        <begin position="45"/>
        <end position="58"/>
    </location>
</feature>
<comment type="caution">
    <text evidence="2">The sequence shown here is derived from an EMBL/GenBank/DDBJ whole genome shotgun (WGS) entry which is preliminary data.</text>
</comment>
<accession>A0ABV0R7P3</accession>
<protein>
    <submittedName>
        <fullName evidence="2">Uncharacterized protein</fullName>
    </submittedName>
</protein>